<comment type="caution">
    <text evidence="1">The sequence shown here is derived from an EMBL/GenBank/DDBJ whole genome shotgun (WGS) entry which is preliminary data.</text>
</comment>
<proteinExistence type="predicted"/>
<organism evidence="1 2">
    <name type="scientific">Dentiscutata heterogama</name>
    <dbReference type="NCBI Taxonomy" id="1316150"/>
    <lineage>
        <taxon>Eukaryota</taxon>
        <taxon>Fungi</taxon>
        <taxon>Fungi incertae sedis</taxon>
        <taxon>Mucoromycota</taxon>
        <taxon>Glomeromycotina</taxon>
        <taxon>Glomeromycetes</taxon>
        <taxon>Diversisporales</taxon>
        <taxon>Gigasporaceae</taxon>
        <taxon>Dentiscutata</taxon>
    </lineage>
</organism>
<feature type="non-terminal residue" evidence="1">
    <location>
        <position position="1"/>
    </location>
</feature>
<evidence type="ECO:0000313" key="2">
    <source>
        <dbReference type="Proteomes" id="UP000789702"/>
    </source>
</evidence>
<dbReference type="Proteomes" id="UP000789702">
    <property type="component" value="Unassembled WGS sequence"/>
</dbReference>
<sequence length="197" mass="21540">TKEKALTDANTVRGCNTNSSNINWADTVEASMATEETTTTTNRNTPQSKENKGTSETPNKKANNETRREKTTDVNKQTETKHVLLRETSLASPNTDESNSQISFSSNNPYNANMIVDSQEPSTSNKVKETSITDQKPKSQEMTLDKTNLINEANPSVVHSEGSTGKDNTNLTLAASPAHKTPEANASKETEEEFTLM</sequence>
<keyword evidence="2" id="KW-1185">Reference proteome</keyword>
<reference evidence="1" key="1">
    <citation type="submission" date="2021-06" db="EMBL/GenBank/DDBJ databases">
        <authorList>
            <person name="Kallberg Y."/>
            <person name="Tangrot J."/>
            <person name="Rosling A."/>
        </authorList>
    </citation>
    <scope>NUCLEOTIDE SEQUENCE</scope>
    <source>
        <strain evidence="1">IL203A</strain>
    </source>
</reference>
<gene>
    <name evidence="1" type="ORF">DHETER_LOCUS6973</name>
</gene>
<accession>A0ACA9MN46</accession>
<dbReference type="EMBL" id="CAJVPU010009359">
    <property type="protein sequence ID" value="CAG8593949.1"/>
    <property type="molecule type" value="Genomic_DNA"/>
</dbReference>
<evidence type="ECO:0000313" key="1">
    <source>
        <dbReference type="EMBL" id="CAG8593949.1"/>
    </source>
</evidence>
<protein>
    <submittedName>
        <fullName evidence="1">9334_t:CDS:1</fullName>
    </submittedName>
</protein>
<name>A0ACA9MN46_9GLOM</name>